<proteinExistence type="predicted"/>
<organism evidence="2 3">
    <name type="scientific">Trichormus variabilis NIES-23</name>
    <dbReference type="NCBI Taxonomy" id="1973479"/>
    <lineage>
        <taxon>Bacteria</taxon>
        <taxon>Bacillati</taxon>
        <taxon>Cyanobacteriota</taxon>
        <taxon>Cyanophyceae</taxon>
        <taxon>Nostocales</taxon>
        <taxon>Nostocaceae</taxon>
        <taxon>Trichormus</taxon>
    </lineage>
</organism>
<dbReference type="Proteomes" id="UP000217507">
    <property type="component" value="Chromosome"/>
</dbReference>
<evidence type="ECO:0000313" key="2">
    <source>
        <dbReference type="EMBL" id="BAY68035.1"/>
    </source>
</evidence>
<keyword evidence="1" id="KW-0472">Membrane</keyword>
<feature type="transmembrane region" description="Helical" evidence="1">
    <location>
        <begin position="174"/>
        <end position="193"/>
    </location>
</feature>
<sequence>MAKQSDTVNLGLFKNMRSLIITVVLPATVFLLFMQIVFKLNGIPFYTLVADPNEIGKLPPYAGMISMLGILFWCASAAISIFTASFLSKNKLVRSKKWSDFLLFSGFLTLFILLDDLFQIHEYYFHPFVDLQAWENPRRVQNFFETVFFIIYAILMGMYLYRFKSIFKITNYKILLLALLFFAISTIVDIATPESMFLHYTIEEGLKFLGIVTWFSYFMDCCYHQLRSSIWIEHERMHIGDIQEITSSIKDHG</sequence>
<dbReference type="AlphaFoldDB" id="A0A1Z4KGD8"/>
<gene>
    <name evidence="2" type="ORF">NIES23_08180</name>
</gene>
<accession>A0A1Z4KGD8</accession>
<feature type="transmembrane region" description="Helical" evidence="1">
    <location>
        <begin position="205"/>
        <end position="226"/>
    </location>
</feature>
<feature type="transmembrane region" description="Helical" evidence="1">
    <location>
        <begin position="20"/>
        <end position="38"/>
    </location>
</feature>
<protein>
    <submittedName>
        <fullName evidence="2">Uncharacterized protein</fullName>
    </submittedName>
</protein>
<dbReference type="EMBL" id="AP018216">
    <property type="protein sequence ID" value="BAY68035.1"/>
    <property type="molecule type" value="Genomic_DNA"/>
</dbReference>
<keyword evidence="1" id="KW-0812">Transmembrane</keyword>
<feature type="transmembrane region" description="Helical" evidence="1">
    <location>
        <begin position="140"/>
        <end position="162"/>
    </location>
</feature>
<name>A0A1Z4KGD8_ANAVA</name>
<feature type="transmembrane region" description="Helical" evidence="1">
    <location>
        <begin position="58"/>
        <end position="87"/>
    </location>
</feature>
<reference evidence="2 3" key="1">
    <citation type="submission" date="2017-06" db="EMBL/GenBank/DDBJ databases">
        <title>Genome sequencing of cyanobaciteial culture collection at National Institute for Environmental Studies (NIES).</title>
        <authorList>
            <person name="Hirose Y."/>
            <person name="Shimura Y."/>
            <person name="Fujisawa T."/>
            <person name="Nakamura Y."/>
            <person name="Kawachi M."/>
        </authorList>
    </citation>
    <scope>NUCLEOTIDE SEQUENCE [LARGE SCALE GENOMIC DNA]</scope>
    <source>
        <strain evidence="2 3">NIES-23</strain>
    </source>
</reference>
<evidence type="ECO:0000256" key="1">
    <source>
        <dbReference type="SAM" id="Phobius"/>
    </source>
</evidence>
<keyword evidence="1" id="KW-1133">Transmembrane helix</keyword>
<evidence type="ECO:0000313" key="3">
    <source>
        <dbReference type="Proteomes" id="UP000217507"/>
    </source>
</evidence>
<feature type="transmembrane region" description="Helical" evidence="1">
    <location>
        <begin position="99"/>
        <end position="120"/>
    </location>
</feature>